<comment type="caution">
    <text evidence="1">The sequence shown here is derived from an EMBL/GenBank/DDBJ whole genome shotgun (WGS) entry which is preliminary data.</text>
</comment>
<evidence type="ECO:0000313" key="2">
    <source>
        <dbReference type="Proteomes" id="UP000233551"/>
    </source>
</evidence>
<name>A0A2I0HGK6_PUNGR</name>
<proteinExistence type="predicted"/>
<reference evidence="1 2" key="1">
    <citation type="submission" date="2017-11" db="EMBL/GenBank/DDBJ databases">
        <title>De-novo sequencing of pomegranate (Punica granatum L.) genome.</title>
        <authorList>
            <person name="Akparov Z."/>
            <person name="Amiraslanov A."/>
            <person name="Hajiyeva S."/>
            <person name="Abbasov M."/>
            <person name="Kaur K."/>
            <person name="Hamwieh A."/>
            <person name="Solovyev V."/>
            <person name="Salamov A."/>
            <person name="Braich B."/>
            <person name="Kosarev P."/>
            <person name="Mahmoud A."/>
            <person name="Hajiyev E."/>
            <person name="Babayeva S."/>
            <person name="Izzatullayeva V."/>
            <person name="Mammadov A."/>
            <person name="Mammadov A."/>
            <person name="Sharifova S."/>
            <person name="Ojaghi J."/>
            <person name="Eynullazada K."/>
            <person name="Bayramov B."/>
            <person name="Abdulazimova A."/>
            <person name="Shahmuradov I."/>
        </authorList>
    </citation>
    <scope>NUCLEOTIDE SEQUENCE [LARGE SCALE GENOMIC DNA]</scope>
    <source>
        <strain evidence="2">cv. AG2017</strain>
        <tissue evidence="1">Leaf</tissue>
    </source>
</reference>
<feature type="non-terminal residue" evidence="1">
    <location>
        <position position="1"/>
    </location>
</feature>
<organism evidence="1 2">
    <name type="scientific">Punica granatum</name>
    <name type="common">Pomegranate</name>
    <dbReference type="NCBI Taxonomy" id="22663"/>
    <lineage>
        <taxon>Eukaryota</taxon>
        <taxon>Viridiplantae</taxon>
        <taxon>Streptophyta</taxon>
        <taxon>Embryophyta</taxon>
        <taxon>Tracheophyta</taxon>
        <taxon>Spermatophyta</taxon>
        <taxon>Magnoliopsida</taxon>
        <taxon>eudicotyledons</taxon>
        <taxon>Gunneridae</taxon>
        <taxon>Pentapetalae</taxon>
        <taxon>rosids</taxon>
        <taxon>malvids</taxon>
        <taxon>Myrtales</taxon>
        <taxon>Lythraceae</taxon>
        <taxon>Punica</taxon>
    </lineage>
</organism>
<keyword evidence="2" id="KW-1185">Reference proteome</keyword>
<sequence length="71" mass="7308">ARGRAGVRAGRAGVRGALGRALGARACAGRAGVRGARGRARGAGVLVRASVRVHAGRRAGVRGRARGWRWR</sequence>
<dbReference type="AlphaFoldDB" id="A0A2I0HGK6"/>
<dbReference type="Proteomes" id="UP000233551">
    <property type="component" value="Unassembled WGS sequence"/>
</dbReference>
<feature type="non-terminal residue" evidence="1">
    <location>
        <position position="71"/>
    </location>
</feature>
<gene>
    <name evidence="1" type="ORF">CRG98_048811</name>
</gene>
<protein>
    <submittedName>
        <fullName evidence="1">Uncharacterized protein</fullName>
    </submittedName>
</protein>
<accession>A0A2I0HGK6</accession>
<evidence type="ECO:0000313" key="1">
    <source>
        <dbReference type="EMBL" id="PKI30798.1"/>
    </source>
</evidence>
<dbReference type="EMBL" id="PGOL01026048">
    <property type="protein sequence ID" value="PKI30798.1"/>
    <property type="molecule type" value="Genomic_DNA"/>
</dbReference>